<dbReference type="AlphaFoldDB" id="A0A6J4MKP6"/>
<name>A0A6J4MKP6_9BACT</name>
<gene>
    <name evidence="2" type="ORF">AVDCRST_MAG40-3431</name>
</gene>
<protein>
    <submittedName>
        <fullName evidence="2">Uncharacterized protein</fullName>
    </submittedName>
</protein>
<dbReference type="EMBL" id="CADCTX010000946">
    <property type="protein sequence ID" value="CAA9360176.1"/>
    <property type="molecule type" value="Genomic_DNA"/>
</dbReference>
<reference evidence="2" key="1">
    <citation type="submission" date="2020-02" db="EMBL/GenBank/DDBJ databases">
        <authorList>
            <person name="Meier V. D."/>
        </authorList>
    </citation>
    <scope>NUCLEOTIDE SEQUENCE</scope>
    <source>
        <strain evidence="2">AVDCRST_MAG40</strain>
    </source>
</reference>
<proteinExistence type="predicted"/>
<evidence type="ECO:0000313" key="2">
    <source>
        <dbReference type="EMBL" id="CAA9360176.1"/>
    </source>
</evidence>
<accession>A0A6J4MKP6</accession>
<evidence type="ECO:0000256" key="1">
    <source>
        <dbReference type="SAM" id="MobiDB-lite"/>
    </source>
</evidence>
<organism evidence="2">
    <name type="scientific">uncultured Gemmatimonadaceae bacterium</name>
    <dbReference type="NCBI Taxonomy" id="246130"/>
    <lineage>
        <taxon>Bacteria</taxon>
        <taxon>Pseudomonadati</taxon>
        <taxon>Gemmatimonadota</taxon>
        <taxon>Gemmatimonadia</taxon>
        <taxon>Gemmatimonadales</taxon>
        <taxon>Gemmatimonadaceae</taxon>
        <taxon>environmental samples</taxon>
    </lineage>
</organism>
<sequence length="77" mass="8085">MAARPGVLDPEARRARRGRKRNTPRGTGVPARRGSGSPPRTSVTTCRRRGHASPPPSGRPHLACKSNSPGGMIPPGL</sequence>
<feature type="region of interest" description="Disordered" evidence="1">
    <location>
        <begin position="1"/>
        <end position="77"/>
    </location>
</feature>
<feature type="compositionally biased region" description="Basic residues" evidence="1">
    <location>
        <begin position="14"/>
        <end position="23"/>
    </location>
</feature>